<protein>
    <submittedName>
        <fullName evidence="1">Uncharacterized protein</fullName>
    </submittedName>
</protein>
<organism evidence="1 2">
    <name type="scientific">Ferroacidibacillus organovorans</name>
    <dbReference type="NCBI Taxonomy" id="1765683"/>
    <lineage>
        <taxon>Bacteria</taxon>
        <taxon>Bacillati</taxon>
        <taxon>Bacillota</taxon>
        <taxon>Bacilli</taxon>
        <taxon>Bacillales</taxon>
        <taxon>Alicyclobacillaceae</taxon>
        <taxon>Ferroacidibacillus</taxon>
    </lineage>
</organism>
<sequence length="224" mass="25168">MEEAVETAQDVIEYETDEDEKVTAAVIKKALKDLINDLKGNTSDSARRELKNLQVQEKQITALETRIKTSKTALKALVDELGLKIQLKRLGGEGFKAESQELIRQVEGQLASLDPHNKDDKKKISALNKDKSALDARLSRTDHILNSIGGALTEEEARQLILQKLYDVAHDELNRYLNAEKRGLIQIAENLWDKYAVSSREMEHERSETLAVLDGFLRGVGYLA</sequence>
<evidence type="ECO:0000313" key="1">
    <source>
        <dbReference type="EMBL" id="KUO97292.1"/>
    </source>
</evidence>
<comment type="caution">
    <text evidence="1">The sequence shown here is derived from an EMBL/GenBank/DDBJ whole genome shotgun (WGS) entry which is preliminary data.</text>
</comment>
<dbReference type="AlphaFoldDB" id="A0A101XTJ9"/>
<reference evidence="1 2" key="1">
    <citation type="submission" date="2015-12" db="EMBL/GenBank/DDBJ databases">
        <title>Draft genome sequence of Acidibacillus ferrooxidans ITV001, isolated from a chalcopyrite acid mine drainage site in Brazil.</title>
        <authorList>
            <person name="Dall'Agnol H."/>
            <person name="Nancucheo I."/>
            <person name="Johnson B."/>
            <person name="Oliveira R."/>
            <person name="Leite L."/>
            <person name="Pylro V."/>
            <person name="Nunes G.L."/>
            <person name="Tzotzos G."/>
            <person name="Fernandes G.R."/>
            <person name="Dutra J."/>
            <person name="Orellana S.C."/>
            <person name="Oliveira G."/>
        </authorList>
    </citation>
    <scope>NUCLEOTIDE SEQUENCE [LARGE SCALE GENOMIC DNA]</scope>
    <source>
        <strain evidence="2">ITV01</strain>
    </source>
</reference>
<dbReference type="EMBL" id="LPVJ01000003">
    <property type="protein sequence ID" value="KUO97292.1"/>
    <property type="molecule type" value="Genomic_DNA"/>
</dbReference>
<evidence type="ECO:0000313" key="2">
    <source>
        <dbReference type="Proteomes" id="UP000053557"/>
    </source>
</evidence>
<dbReference type="Proteomes" id="UP000053557">
    <property type="component" value="Unassembled WGS sequence"/>
</dbReference>
<gene>
    <name evidence="1" type="ORF">ATW55_11925</name>
</gene>
<name>A0A101XTJ9_9BACL</name>
<proteinExistence type="predicted"/>
<dbReference type="RefSeq" id="WP_067711296.1">
    <property type="nucleotide sequence ID" value="NZ_LPVJ01000003.1"/>
</dbReference>
<keyword evidence="2" id="KW-1185">Reference proteome</keyword>
<dbReference type="OrthoDB" id="9814572at2"/>
<accession>A0A101XTJ9</accession>
<dbReference type="REBASE" id="147130">
    <property type="entry name" value="M.AfeITV01ORF11925P"/>
</dbReference>